<dbReference type="Pfam" id="PF13515">
    <property type="entry name" value="FUSC_2"/>
    <property type="match status" value="1"/>
</dbReference>
<evidence type="ECO:0000256" key="4">
    <source>
        <dbReference type="ARBA" id="ARBA00023136"/>
    </source>
</evidence>
<dbReference type="AlphaFoldDB" id="A0A6J6FY74"/>
<keyword evidence="3 5" id="KW-1133">Transmembrane helix</keyword>
<evidence type="ECO:0000259" key="6">
    <source>
        <dbReference type="Pfam" id="PF13515"/>
    </source>
</evidence>
<evidence type="ECO:0000256" key="3">
    <source>
        <dbReference type="ARBA" id="ARBA00022989"/>
    </source>
</evidence>
<evidence type="ECO:0000256" key="1">
    <source>
        <dbReference type="ARBA" id="ARBA00004141"/>
    </source>
</evidence>
<feature type="transmembrane region" description="Helical" evidence="5">
    <location>
        <begin position="45"/>
        <end position="62"/>
    </location>
</feature>
<gene>
    <name evidence="7" type="ORF">UFOPK1773_00995</name>
</gene>
<organism evidence="7">
    <name type="scientific">freshwater metagenome</name>
    <dbReference type="NCBI Taxonomy" id="449393"/>
    <lineage>
        <taxon>unclassified sequences</taxon>
        <taxon>metagenomes</taxon>
        <taxon>ecological metagenomes</taxon>
    </lineage>
</organism>
<sequence length="402" mass="43423">MTNERTLWGRLVHLFSDRRAWVQQVFVTAAAAAVAWQVGDLAFKNGGLVAAIVASLTVRISLHKSTREGFGQILGTAIGAGTALASVSIFGFGWVTVGITVVLCSVAARAMHLGEVASINVPVTALIVIGPGITENNAEHRMYSTLIGAGIAILFSYFAHPKTPAGRTIDQIASLGRKSAYLLGQMAQGVAKGYTQDEAGNWLAKARLLVEEIPRVRAQALEARTFAKWFPTAERDEAEELYSRGVAVEHTVVQVRTIARTLFDSAVDGGIPASTKRKIADALSAASFAITANVEGLLDDKPNESDSSQTDEMREAGASLVNLLFDSSAQDDPDQIVRSMSLVTNLERIADSLDQASPALHDVVTPDEPSSAKVLRLSPLDQVRKWRRNFRNLLPKKLRKYF</sequence>
<accession>A0A6J6FY74</accession>
<feature type="transmembrane region" description="Helical" evidence="5">
    <location>
        <begin position="21"/>
        <end position="39"/>
    </location>
</feature>
<keyword evidence="4 5" id="KW-0472">Membrane</keyword>
<feature type="transmembrane region" description="Helical" evidence="5">
    <location>
        <begin position="142"/>
        <end position="159"/>
    </location>
</feature>
<name>A0A6J6FY74_9ZZZZ</name>
<feature type="transmembrane region" description="Helical" evidence="5">
    <location>
        <begin position="74"/>
        <end position="103"/>
    </location>
</feature>
<feature type="domain" description="Integral membrane bound transporter" evidence="6">
    <location>
        <begin position="46"/>
        <end position="155"/>
    </location>
</feature>
<feature type="transmembrane region" description="Helical" evidence="5">
    <location>
        <begin position="109"/>
        <end position="130"/>
    </location>
</feature>
<dbReference type="EMBL" id="CAEZUA010000073">
    <property type="protein sequence ID" value="CAB4594012.1"/>
    <property type="molecule type" value="Genomic_DNA"/>
</dbReference>
<evidence type="ECO:0000256" key="5">
    <source>
        <dbReference type="SAM" id="Phobius"/>
    </source>
</evidence>
<dbReference type="GO" id="GO:0016020">
    <property type="term" value="C:membrane"/>
    <property type="evidence" value="ECO:0007669"/>
    <property type="project" value="UniProtKB-SubCell"/>
</dbReference>
<reference evidence="7" key="1">
    <citation type="submission" date="2020-05" db="EMBL/GenBank/DDBJ databases">
        <authorList>
            <person name="Chiriac C."/>
            <person name="Salcher M."/>
            <person name="Ghai R."/>
            <person name="Kavagutti S V."/>
        </authorList>
    </citation>
    <scope>NUCLEOTIDE SEQUENCE</scope>
</reference>
<evidence type="ECO:0000313" key="7">
    <source>
        <dbReference type="EMBL" id="CAB4594012.1"/>
    </source>
</evidence>
<proteinExistence type="predicted"/>
<protein>
    <submittedName>
        <fullName evidence="7">Unannotated protein</fullName>
    </submittedName>
</protein>
<dbReference type="InterPro" id="IPR049453">
    <property type="entry name" value="Memb_transporter_dom"/>
</dbReference>
<keyword evidence="2 5" id="KW-0812">Transmembrane</keyword>
<comment type="subcellular location">
    <subcellularLocation>
        <location evidence="1">Membrane</location>
        <topology evidence="1">Multi-pass membrane protein</topology>
    </subcellularLocation>
</comment>
<evidence type="ECO:0000256" key="2">
    <source>
        <dbReference type="ARBA" id="ARBA00022692"/>
    </source>
</evidence>